<dbReference type="GO" id="GO:0046872">
    <property type="term" value="F:metal ion binding"/>
    <property type="evidence" value="ECO:0007669"/>
    <property type="project" value="UniProtKB-KW"/>
</dbReference>
<reference evidence="12" key="1">
    <citation type="submission" date="2022-11" db="UniProtKB">
        <authorList>
            <consortium name="WormBaseParasite"/>
        </authorList>
    </citation>
    <scope>IDENTIFICATION</scope>
</reference>
<dbReference type="InterPro" id="IPR007863">
    <property type="entry name" value="Peptidase_M16_C"/>
</dbReference>
<evidence type="ECO:0000256" key="5">
    <source>
        <dbReference type="ARBA" id="ARBA00022833"/>
    </source>
</evidence>
<dbReference type="InterPro" id="IPR001431">
    <property type="entry name" value="Pept_M16_Zn_BS"/>
</dbReference>
<feature type="domain" description="Peptidase M16 N-terminal" evidence="8">
    <location>
        <begin position="87"/>
        <end position="231"/>
    </location>
</feature>
<keyword evidence="5" id="KW-0862">Zinc</keyword>
<dbReference type="InterPro" id="IPR011765">
    <property type="entry name" value="Pept_M16_N"/>
</dbReference>
<keyword evidence="6" id="KW-0482">Metalloprotease</keyword>
<dbReference type="PANTHER" id="PTHR43690:SF18">
    <property type="entry name" value="INSULIN-DEGRADING ENZYME-RELATED"/>
    <property type="match status" value="1"/>
</dbReference>
<evidence type="ECO:0000256" key="3">
    <source>
        <dbReference type="ARBA" id="ARBA00022723"/>
    </source>
</evidence>
<keyword evidence="11" id="KW-1185">Reference proteome</keyword>
<sequence>MTLAASAARSSRLLLTGFYYSRVKCPETRSLVFGKMKYRTIVTRTAPEEVGNPINLTPYIKRQFDDVIASPEDRRSYRGLQLANDLKVLLISDPTTDKSAASLDVNAGHLNDPHELPGLAHFCEHMLFLGTEKYPVENEYQKYLSTHGGGSNAYTACDHTNYHFDVAPEFLNGAVDRNGLFLSFRFAQFFIGPLFTESCTEREVCAVDSEHSNNVQNDDWRFCQLERSLSKQTHAYSKFGTGNRKTLLEDARAKNLDPRRELLKFHDENYSSNLMCLAAGSHGDILRNIYPTYMSRHIRDIRKESLDELAQMVVPIFAKIPNKNLTAPEWPEHPYGSEQLGHRIDVVPVKDLRSLHAYFPIPDLHPHYKSNPGHYVSHLLGHEGEGSLLSELKRKGWVNGLSAGPQISAKGFGFFNVDFELSEEGLDHVDDIVHLMFKYIQMMKVGGPQEWIHREVESLGKIQFRFQDKNRPQNYVTAISTALHYYPLKEVLYAPYMMPDYKPELIAKLLNMLTIDNVGISVISQKFKGKSLSSLMPYSAYDDLRGGEGLADIFPPPAIKLLRTTH</sequence>
<dbReference type="PROSITE" id="PS00143">
    <property type="entry name" value="INSULINASE"/>
    <property type="match status" value="1"/>
</dbReference>
<dbReference type="Pfam" id="PF00675">
    <property type="entry name" value="Peptidase_M16"/>
    <property type="match status" value="1"/>
</dbReference>
<dbReference type="Proteomes" id="UP000887565">
    <property type="component" value="Unplaced"/>
</dbReference>
<evidence type="ECO:0000259" key="9">
    <source>
        <dbReference type="Pfam" id="PF05193"/>
    </source>
</evidence>
<dbReference type="GO" id="GO:0051603">
    <property type="term" value="P:proteolysis involved in protein catabolic process"/>
    <property type="evidence" value="ECO:0007669"/>
    <property type="project" value="TreeGrafter"/>
</dbReference>
<dbReference type="InterPro" id="IPR011249">
    <property type="entry name" value="Metalloenz_LuxS/M16"/>
</dbReference>
<evidence type="ECO:0000256" key="1">
    <source>
        <dbReference type="ARBA" id="ARBA00007261"/>
    </source>
</evidence>
<dbReference type="OMA" id="ENICHET"/>
<dbReference type="SUPFAM" id="SSF63411">
    <property type="entry name" value="LuxS/MPP-like metallohydrolase"/>
    <property type="match status" value="2"/>
</dbReference>
<dbReference type="GO" id="GO:0043171">
    <property type="term" value="P:peptide catabolic process"/>
    <property type="evidence" value="ECO:0007669"/>
    <property type="project" value="TreeGrafter"/>
</dbReference>
<dbReference type="PANTHER" id="PTHR43690">
    <property type="entry name" value="NARDILYSIN"/>
    <property type="match status" value="1"/>
</dbReference>
<dbReference type="Pfam" id="PF05193">
    <property type="entry name" value="Peptidase_M16_C"/>
    <property type="match status" value="1"/>
</dbReference>
<dbReference type="InterPro" id="IPR032632">
    <property type="entry name" value="Peptidase_M16_M"/>
</dbReference>
<evidence type="ECO:0000256" key="2">
    <source>
        <dbReference type="ARBA" id="ARBA00022670"/>
    </source>
</evidence>
<keyword evidence="2" id="KW-0645">Protease</keyword>
<evidence type="ECO:0000259" key="8">
    <source>
        <dbReference type="Pfam" id="PF00675"/>
    </source>
</evidence>
<dbReference type="WBParaSite" id="nRc.2.0.1.t06802-RA">
    <property type="protein sequence ID" value="nRc.2.0.1.t06802-RA"/>
    <property type="gene ID" value="nRc.2.0.1.g06802"/>
</dbReference>
<keyword evidence="4" id="KW-0378">Hydrolase</keyword>
<feature type="domain" description="Peptidase M16 middle/third" evidence="10">
    <location>
        <begin position="464"/>
        <end position="529"/>
    </location>
</feature>
<dbReference type="AlphaFoldDB" id="A0A915HZ04"/>
<proteinExistence type="inferred from homology"/>
<keyword evidence="3" id="KW-0479">Metal-binding</keyword>
<dbReference type="GO" id="GO:0004222">
    <property type="term" value="F:metalloendopeptidase activity"/>
    <property type="evidence" value="ECO:0007669"/>
    <property type="project" value="InterPro"/>
</dbReference>
<dbReference type="Pfam" id="PF16187">
    <property type="entry name" value="Peptidase_M16_M"/>
    <property type="match status" value="1"/>
</dbReference>
<dbReference type="GO" id="GO:0005739">
    <property type="term" value="C:mitochondrion"/>
    <property type="evidence" value="ECO:0007669"/>
    <property type="project" value="TreeGrafter"/>
</dbReference>
<evidence type="ECO:0000256" key="6">
    <source>
        <dbReference type="ARBA" id="ARBA00023049"/>
    </source>
</evidence>
<comment type="similarity">
    <text evidence="1 7">Belongs to the peptidase M16 family.</text>
</comment>
<evidence type="ECO:0000313" key="12">
    <source>
        <dbReference type="WBParaSite" id="nRc.2.0.1.t06802-RA"/>
    </source>
</evidence>
<accession>A0A915HZ04</accession>
<dbReference type="InterPro" id="IPR050626">
    <property type="entry name" value="Peptidase_M16"/>
</dbReference>
<dbReference type="Gene3D" id="3.30.830.10">
    <property type="entry name" value="Metalloenzyme, LuxS/M16 peptidase-like"/>
    <property type="match status" value="2"/>
</dbReference>
<organism evidence="11 12">
    <name type="scientific">Romanomermis culicivorax</name>
    <name type="common">Nematode worm</name>
    <dbReference type="NCBI Taxonomy" id="13658"/>
    <lineage>
        <taxon>Eukaryota</taxon>
        <taxon>Metazoa</taxon>
        <taxon>Ecdysozoa</taxon>
        <taxon>Nematoda</taxon>
        <taxon>Enoplea</taxon>
        <taxon>Dorylaimia</taxon>
        <taxon>Mermithida</taxon>
        <taxon>Mermithoidea</taxon>
        <taxon>Mermithidae</taxon>
        <taxon>Romanomermis</taxon>
    </lineage>
</organism>
<evidence type="ECO:0000259" key="10">
    <source>
        <dbReference type="Pfam" id="PF16187"/>
    </source>
</evidence>
<dbReference type="GO" id="GO:0005829">
    <property type="term" value="C:cytosol"/>
    <property type="evidence" value="ECO:0007669"/>
    <property type="project" value="TreeGrafter"/>
</dbReference>
<evidence type="ECO:0000313" key="11">
    <source>
        <dbReference type="Proteomes" id="UP000887565"/>
    </source>
</evidence>
<protein>
    <submittedName>
        <fullName evidence="12">Insulin-degrading enzyme</fullName>
    </submittedName>
</protein>
<dbReference type="FunFam" id="3.30.830.10:FF:000005">
    <property type="entry name" value="nardilysin isoform X1"/>
    <property type="match status" value="1"/>
</dbReference>
<evidence type="ECO:0000256" key="4">
    <source>
        <dbReference type="ARBA" id="ARBA00022801"/>
    </source>
</evidence>
<feature type="domain" description="Peptidase M16 C-terminal" evidence="9">
    <location>
        <begin position="304"/>
        <end position="455"/>
    </location>
</feature>
<dbReference type="FunFam" id="3.30.830.10:FF:000004">
    <property type="entry name" value="Putative insulin-degrading enzyme"/>
    <property type="match status" value="1"/>
</dbReference>
<evidence type="ECO:0000256" key="7">
    <source>
        <dbReference type="RuleBase" id="RU004447"/>
    </source>
</evidence>
<name>A0A915HZ04_ROMCU</name>